<dbReference type="SUPFAM" id="SSF52540">
    <property type="entry name" value="P-loop containing nucleoside triphosphate hydrolases"/>
    <property type="match status" value="1"/>
</dbReference>
<gene>
    <name evidence="2" type="ORF">HY30_05265</name>
</gene>
<dbReference type="InterPro" id="IPR027417">
    <property type="entry name" value="P-loop_NTPase"/>
</dbReference>
<dbReference type="STRING" id="1280947.HY30_05265"/>
<dbReference type="Proteomes" id="UP000027190">
    <property type="component" value="Unassembled WGS sequence"/>
</dbReference>
<name>A0A062UB54_9PROT</name>
<keyword evidence="3" id="KW-1185">Reference proteome</keyword>
<accession>A0A062UB54</accession>
<dbReference type="GO" id="GO:0005524">
    <property type="term" value="F:ATP binding"/>
    <property type="evidence" value="ECO:0007669"/>
    <property type="project" value="InterPro"/>
</dbReference>
<feature type="domain" description="ATPase AAA-type core" evidence="1">
    <location>
        <begin position="133"/>
        <end position="245"/>
    </location>
</feature>
<protein>
    <recommendedName>
        <fullName evidence="1">ATPase AAA-type core domain-containing protein</fullName>
    </recommendedName>
</protein>
<dbReference type="PATRIC" id="fig|1280947.3.peg.2238"/>
<dbReference type="Pfam" id="PF13304">
    <property type="entry name" value="AAA_21"/>
    <property type="match status" value="1"/>
</dbReference>
<proteinExistence type="predicted"/>
<dbReference type="EMBL" id="AWFG01000030">
    <property type="protein sequence ID" value="KCZ57586.1"/>
    <property type="molecule type" value="Genomic_DNA"/>
</dbReference>
<dbReference type="Gene3D" id="3.40.50.300">
    <property type="entry name" value="P-loop containing nucleotide triphosphate hydrolases"/>
    <property type="match status" value="1"/>
</dbReference>
<dbReference type="GO" id="GO:0016887">
    <property type="term" value="F:ATP hydrolysis activity"/>
    <property type="evidence" value="ECO:0007669"/>
    <property type="project" value="InterPro"/>
</dbReference>
<organism evidence="2 3">
    <name type="scientific">Hyphomonas chukchiensis</name>
    <dbReference type="NCBI Taxonomy" id="1280947"/>
    <lineage>
        <taxon>Bacteria</taxon>
        <taxon>Pseudomonadati</taxon>
        <taxon>Pseudomonadota</taxon>
        <taxon>Alphaproteobacteria</taxon>
        <taxon>Hyphomonadales</taxon>
        <taxon>Hyphomonadaceae</taxon>
        <taxon>Hyphomonas</taxon>
    </lineage>
</organism>
<dbReference type="AlphaFoldDB" id="A0A062UB54"/>
<evidence type="ECO:0000313" key="2">
    <source>
        <dbReference type="EMBL" id="KCZ57586.1"/>
    </source>
</evidence>
<evidence type="ECO:0000313" key="3">
    <source>
        <dbReference type="Proteomes" id="UP000027190"/>
    </source>
</evidence>
<reference evidence="2 3" key="1">
    <citation type="journal article" date="2014" name="Antonie Van Leeuwenhoek">
        <title>Hyphomonas beringensis sp. nov. and Hyphomonas chukchiensis sp. nov., isolated from surface seawater of the Bering Sea and Chukchi Sea.</title>
        <authorList>
            <person name="Li C."/>
            <person name="Lai Q."/>
            <person name="Li G."/>
            <person name="Dong C."/>
            <person name="Wang J."/>
            <person name="Liao Y."/>
            <person name="Shao Z."/>
        </authorList>
    </citation>
    <scope>NUCLEOTIDE SEQUENCE [LARGE SCALE GENOMIC DNA]</scope>
    <source>
        <strain evidence="2 3">BH-BN04-4</strain>
    </source>
</reference>
<evidence type="ECO:0000259" key="1">
    <source>
        <dbReference type="Pfam" id="PF13304"/>
    </source>
</evidence>
<dbReference type="PANTHER" id="PTHR43581:SF4">
    <property type="entry name" value="ATP_GTP PHOSPHATASE"/>
    <property type="match status" value="1"/>
</dbReference>
<dbReference type="PANTHER" id="PTHR43581">
    <property type="entry name" value="ATP/GTP PHOSPHATASE"/>
    <property type="match status" value="1"/>
</dbReference>
<comment type="caution">
    <text evidence="2">The sequence shown here is derived from an EMBL/GenBank/DDBJ whole genome shotgun (WGS) entry which is preliminary data.</text>
</comment>
<dbReference type="InterPro" id="IPR003959">
    <property type="entry name" value="ATPase_AAA_core"/>
</dbReference>
<dbReference type="eggNOG" id="COG4637">
    <property type="taxonomic scope" value="Bacteria"/>
</dbReference>
<dbReference type="InterPro" id="IPR051396">
    <property type="entry name" value="Bact_Antivir_Def_Nuclease"/>
</dbReference>
<sequence length="538" mass="61077">MSLRYARQRSPTLISSDFGTFEGYNVPDNSLPFTLANITTDYGEDDATIIFQHSNGAKAILLLHPERTVRFFIDNGKRLSTSKKFRDAFPVELIVVPTLSPLEAEEIIVRAETVQRNRGTRLAARNFRNIWLAEDQETFDLFKIRVERAWPGIKLQRPEWDTTSPPTVKMFFEEKRITREIQWAGFGFQVWLQIHTHMIRGGPDSILVIDEPDIYLHPDLQHRLYHDIKEQFSQYFVATHATEIINEADTHEIVVINPSNATGRRIRNDADYDLMLNYIGSAENADFAKISKVKKVIFVEGNDARILRRIAKANGLEYLAIEQKSPIFKLGGFSQWRRAEHTVWAFKELLEISIQTKCMFDRDYRCGDETSAFIKRMSEAGVECFVLSRKEIENYLLEPRAIAKATNTQLNRKPGKVGAIQAEEVEQIISKIAAGHRNYVSAQIASNAARFARENRSAKDDTVVITEALDAFETDWASIEGKIALCPGKEVLSKVLVELKTQFGASVSLAAICGELRAGILADDLLETLSELNEFVSR</sequence>